<gene>
    <name evidence="2" type="ORF">AAHA92_26879</name>
</gene>
<comment type="caution">
    <text evidence="2">The sequence shown here is derived from an EMBL/GenBank/DDBJ whole genome shotgun (WGS) entry which is preliminary data.</text>
</comment>
<feature type="region of interest" description="Disordered" evidence="1">
    <location>
        <begin position="1"/>
        <end position="23"/>
    </location>
</feature>
<evidence type="ECO:0008006" key="4">
    <source>
        <dbReference type="Google" id="ProtNLM"/>
    </source>
</evidence>
<evidence type="ECO:0000313" key="3">
    <source>
        <dbReference type="Proteomes" id="UP001567538"/>
    </source>
</evidence>
<feature type="compositionally biased region" description="Polar residues" evidence="1">
    <location>
        <begin position="1"/>
        <end position="17"/>
    </location>
</feature>
<dbReference type="AlphaFoldDB" id="A0ABD1G2F8"/>
<sequence>MSSKTEPINQESLSQRRPSAASFRWSLRSRSRLPSVRLGGKKPRRGFFLLRLCKKAKLKWLKVKYLSMLKRLKNYYKDLVKDMIEGSGTIESFQQRMLLETSFAIPVMGLSLNSYPSSNQHW</sequence>
<proteinExistence type="predicted"/>
<reference evidence="2 3" key="1">
    <citation type="submission" date="2024-06" db="EMBL/GenBank/DDBJ databases">
        <title>A chromosome level genome sequence of Diviner's sage (Salvia divinorum).</title>
        <authorList>
            <person name="Ford S.A."/>
            <person name="Ro D.-K."/>
            <person name="Ness R.W."/>
            <person name="Phillips M.A."/>
        </authorList>
    </citation>
    <scope>NUCLEOTIDE SEQUENCE [LARGE SCALE GENOMIC DNA]</scope>
    <source>
        <strain evidence="2">SAF-2024a</strain>
        <tissue evidence="2">Leaf</tissue>
    </source>
</reference>
<dbReference type="PANTHER" id="PTHR34788">
    <property type="entry name" value="F15I1.22"/>
    <property type="match status" value="1"/>
</dbReference>
<dbReference type="Proteomes" id="UP001567538">
    <property type="component" value="Unassembled WGS sequence"/>
</dbReference>
<evidence type="ECO:0000313" key="2">
    <source>
        <dbReference type="EMBL" id="KAL1538097.1"/>
    </source>
</evidence>
<keyword evidence="3" id="KW-1185">Reference proteome</keyword>
<organism evidence="2 3">
    <name type="scientific">Salvia divinorum</name>
    <name type="common">Maria pastora</name>
    <name type="synonym">Diviner's sage</name>
    <dbReference type="NCBI Taxonomy" id="28513"/>
    <lineage>
        <taxon>Eukaryota</taxon>
        <taxon>Viridiplantae</taxon>
        <taxon>Streptophyta</taxon>
        <taxon>Embryophyta</taxon>
        <taxon>Tracheophyta</taxon>
        <taxon>Spermatophyta</taxon>
        <taxon>Magnoliopsida</taxon>
        <taxon>eudicotyledons</taxon>
        <taxon>Gunneridae</taxon>
        <taxon>Pentapetalae</taxon>
        <taxon>asterids</taxon>
        <taxon>lamiids</taxon>
        <taxon>Lamiales</taxon>
        <taxon>Lamiaceae</taxon>
        <taxon>Nepetoideae</taxon>
        <taxon>Mentheae</taxon>
        <taxon>Salviinae</taxon>
        <taxon>Salvia</taxon>
        <taxon>Salvia subgen. Calosphace</taxon>
    </lineage>
</organism>
<accession>A0ABD1G2F8</accession>
<protein>
    <recommendedName>
        <fullName evidence="4">Maturase K</fullName>
    </recommendedName>
</protein>
<dbReference type="EMBL" id="JBEAFC010000010">
    <property type="protein sequence ID" value="KAL1538097.1"/>
    <property type="molecule type" value="Genomic_DNA"/>
</dbReference>
<evidence type="ECO:0000256" key="1">
    <source>
        <dbReference type="SAM" id="MobiDB-lite"/>
    </source>
</evidence>
<dbReference type="PANTHER" id="PTHR34788:SF4">
    <property type="entry name" value="F15I1.22"/>
    <property type="match status" value="1"/>
</dbReference>
<name>A0ABD1G2F8_SALDI</name>